<dbReference type="RefSeq" id="XP_027103078.1">
    <property type="nucleotide sequence ID" value="XM_027247277.1"/>
</dbReference>
<evidence type="ECO:0000256" key="5">
    <source>
        <dbReference type="SAM" id="MobiDB-lite"/>
    </source>
</evidence>
<dbReference type="Proteomes" id="UP001652660">
    <property type="component" value="Chromosome 4c"/>
</dbReference>
<evidence type="ECO:0000256" key="3">
    <source>
        <dbReference type="ARBA" id="ARBA00022833"/>
    </source>
</evidence>
<feature type="compositionally biased region" description="Polar residues" evidence="5">
    <location>
        <begin position="686"/>
        <end position="700"/>
    </location>
</feature>
<gene>
    <name evidence="8" type="primary">LOC113724369</name>
</gene>
<feature type="compositionally biased region" description="Acidic residues" evidence="5">
    <location>
        <begin position="1"/>
        <end position="15"/>
    </location>
</feature>
<evidence type="ECO:0000256" key="2">
    <source>
        <dbReference type="ARBA" id="ARBA00022771"/>
    </source>
</evidence>
<dbReference type="Pfam" id="PF03108">
    <property type="entry name" value="DBD_Tnp_Mut"/>
    <property type="match status" value="1"/>
</dbReference>
<reference evidence="7" key="1">
    <citation type="journal article" date="2025" name="Foods">
        <title>Unveiling the Microbial Signatures of Arabica Coffee Cherries: Insights into Ripeness Specific Diversity, Functional Traits, and Implications for Quality and Safety.</title>
        <authorList>
            <consortium name="RefSeq"/>
            <person name="Tenea G.N."/>
            <person name="Cifuentes V."/>
            <person name="Reyes P."/>
            <person name="Cevallos-Vallejos M."/>
        </authorList>
    </citation>
    <scope>NUCLEOTIDE SEQUENCE [LARGE SCALE GENOMIC DNA]</scope>
</reference>
<evidence type="ECO:0000259" key="6">
    <source>
        <dbReference type="PROSITE" id="PS50966"/>
    </source>
</evidence>
<dbReference type="PANTHER" id="PTHR31973">
    <property type="entry name" value="POLYPROTEIN, PUTATIVE-RELATED"/>
    <property type="match status" value="1"/>
</dbReference>
<evidence type="ECO:0000313" key="7">
    <source>
        <dbReference type="Proteomes" id="UP001652660"/>
    </source>
</evidence>
<feature type="region of interest" description="Disordered" evidence="5">
    <location>
        <begin position="532"/>
        <end position="576"/>
    </location>
</feature>
<dbReference type="SMART" id="SM00575">
    <property type="entry name" value="ZnF_PMZ"/>
    <property type="match status" value="1"/>
</dbReference>
<keyword evidence="1" id="KW-0479">Metal-binding</keyword>
<dbReference type="GeneID" id="113724369"/>
<name>A0A6P6VJC0_COFAR</name>
<dbReference type="InterPro" id="IPR036875">
    <property type="entry name" value="Znf_CCHC_sf"/>
</dbReference>
<dbReference type="AlphaFoldDB" id="A0A6P6VJC0"/>
<feature type="region of interest" description="Disordered" evidence="5">
    <location>
        <begin position="1"/>
        <end position="38"/>
    </location>
</feature>
<keyword evidence="7" id="KW-1185">Reference proteome</keyword>
<dbReference type="SUPFAM" id="SSF57756">
    <property type="entry name" value="Retrovirus zinc finger-like domains"/>
    <property type="match status" value="1"/>
</dbReference>
<evidence type="ECO:0000256" key="4">
    <source>
        <dbReference type="PROSITE-ProRule" id="PRU00325"/>
    </source>
</evidence>
<feature type="region of interest" description="Disordered" evidence="5">
    <location>
        <begin position="686"/>
        <end position="709"/>
    </location>
</feature>
<dbReference type="GO" id="GO:0003676">
    <property type="term" value="F:nucleic acid binding"/>
    <property type="evidence" value="ECO:0007669"/>
    <property type="project" value="InterPro"/>
</dbReference>
<reference evidence="8" key="2">
    <citation type="submission" date="2025-08" db="UniProtKB">
        <authorList>
            <consortium name="RefSeq"/>
        </authorList>
    </citation>
    <scope>IDENTIFICATION</scope>
    <source>
        <tissue evidence="8">Leaves</tissue>
    </source>
</reference>
<dbReference type="PROSITE" id="PS50966">
    <property type="entry name" value="ZF_SWIM"/>
    <property type="match status" value="1"/>
</dbReference>
<evidence type="ECO:0000313" key="8">
    <source>
        <dbReference type="RefSeq" id="XP_027103078.1"/>
    </source>
</evidence>
<feature type="domain" description="SWIM-type" evidence="6">
    <location>
        <begin position="462"/>
        <end position="494"/>
    </location>
</feature>
<accession>A0A6P6VJC0</accession>
<dbReference type="PANTHER" id="PTHR31973:SF187">
    <property type="entry name" value="MUTATOR TRANSPOSASE MUDRA PROTEIN"/>
    <property type="match status" value="1"/>
</dbReference>
<evidence type="ECO:0000256" key="1">
    <source>
        <dbReference type="ARBA" id="ARBA00022723"/>
    </source>
</evidence>
<sequence length="709" mass="81749">MINIDDIESEYDSNDSFELKSQSESNEDGNSKTRRPKFSVFNEQTDMKKSKFEVGQKFTSVIIFRLVVRIQAIMDGRDVYFKKNDTRWVRVKCRSCDWQLFGSKMQDENTFQIKTLSDEHTCGRVFYNKNMTSRLASKLFVDEVRKTPSMTVHELMTKVTEELNVDFNLKQGYRTLRKVRDTIQGSHDKQYTMLESFCGEWRRTTMGSTVFVETDVDEDGVSRFRRLYMCLEPIKRGFLAGCRKWIGLDGCFLKGPYGGQLLSAVGMDGDNKMFPSAMSIVGVENYDNWSWFLGLLVQDLKIEDSSCWCIMTGKQKGLLQAVRDKLLQAEHRCCVQHLYTNFKQMHRGLALKDRLWRCARASYMTQFKAEMEMMKQESKNAYAWLDEKDRILGHGLISRLTGLDCDILRMEKNRETMSKYEGLLCPAIFDILEKAKKEQCMCICYYAGTMKYQICCPFGDQFVVDLGSKTCTCRKWQLRGIPCGHAVAAIYRRRDKPEKNVAPIYWKTTYMKSYEPVLNPINGPNLWAPIDLPPMKPPKYGKSPGRPKKARKKEPDEDRNRQSRVNPSKPHKVSKVGTKMSCSLCKKYGHNRRSCPEKNQETAPVEREEMGIWIRKLVGPVHNKQMLSEMKQGIPVLVQLLLMKPGHSKKGCKLRQWTFRNSLDMTGELGLNRAATDSLINPYETASNNTESGHLNSNTGDKFIHTVQG</sequence>
<proteinExistence type="predicted"/>
<dbReference type="InterPro" id="IPR006564">
    <property type="entry name" value="Znf_PMZ"/>
</dbReference>
<dbReference type="GO" id="GO:0008270">
    <property type="term" value="F:zinc ion binding"/>
    <property type="evidence" value="ECO:0007669"/>
    <property type="project" value="UniProtKB-KW"/>
</dbReference>
<dbReference type="InterPro" id="IPR004332">
    <property type="entry name" value="Transposase_MuDR"/>
</dbReference>
<keyword evidence="3" id="KW-0862">Zinc</keyword>
<dbReference type="Pfam" id="PF10551">
    <property type="entry name" value="MULE"/>
    <property type="match status" value="1"/>
</dbReference>
<dbReference type="Pfam" id="PF04434">
    <property type="entry name" value="SWIM"/>
    <property type="match status" value="1"/>
</dbReference>
<dbReference type="InterPro" id="IPR007527">
    <property type="entry name" value="Znf_SWIM"/>
</dbReference>
<dbReference type="InterPro" id="IPR018289">
    <property type="entry name" value="MULE_transposase_dom"/>
</dbReference>
<protein>
    <recommendedName>
        <fullName evidence="6">SWIM-type domain-containing protein</fullName>
    </recommendedName>
</protein>
<organism evidence="7 8">
    <name type="scientific">Coffea arabica</name>
    <name type="common">Arabian coffee</name>
    <dbReference type="NCBI Taxonomy" id="13443"/>
    <lineage>
        <taxon>Eukaryota</taxon>
        <taxon>Viridiplantae</taxon>
        <taxon>Streptophyta</taxon>
        <taxon>Embryophyta</taxon>
        <taxon>Tracheophyta</taxon>
        <taxon>Spermatophyta</taxon>
        <taxon>Magnoliopsida</taxon>
        <taxon>eudicotyledons</taxon>
        <taxon>Gunneridae</taxon>
        <taxon>Pentapetalae</taxon>
        <taxon>asterids</taxon>
        <taxon>lamiids</taxon>
        <taxon>Gentianales</taxon>
        <taxon>Rubiaceae</taxon>
        <taxon>Ixoroideae</taxon>
        <taxon>Gardenieae complex</taxon>
        <taxon>Bertiereae - Coffeeae clade</taxon>
        <taxon>Coffeeae</taxon>
        <taxon>Coffea</taxon>
    </lineage>
</organism>
<keyword evidence="2 4" id="KW-0863">Zinc-finger</keyword>
<dbReference type="OrthoDB" id="1918246at2759"/>